<dbReference type="FunFam" id="3.40.50.1240:FF:000003">
    <property type="entry name" value="2,3-bisphosphoglycerate-dependent phosphoglycerate mutase"/>
    <property type="match status" value="1"/>
</dbReference>
<dbReference type="InterPro" id="IPR005952">
    <property type="entry name" value="Phosphogly_mut1"/>
</dbReference>
<protein>
    <recommendedName>
        <fullName evidence="8">Phosphoglycerate mutase</fullName>
        <ecNumber evidence="8">5.4.2.11</ecNumber>
    </recommendedName>
</protein>
<dbReference type="OrthoDB" id="4818801at2759"/>
<evidence type="ECO:0000256" key="1">
    <source>
        <dbReference type="ARBA" id="ARBA00000380"/>
    </source>
</evidence>
<name>A0A4D9D0F8_9STRA</name>
<feature type="region of interest" description="Disordered" evidence="9">
    <location>
        <begin position="708"/>
        <end position="758"/>
    </location>
</feature>
<dbReference type="Proteomes" id="UP000355283">
    <property type="component" value="Unassembled WGS sequence"/>
</dbReference>
<dbReference type="PROSITE" id="PS00175">
    <property type="entry name" value="PG_MUTASE"/>
    <property type="match status" value="1"/>
</dbReference>
<comment type="similarity">
    <text evidence="2 8">Belongs to the phosphoglycerate mutase family. BPG-dependent PGAM subfamily.</text>
</comment>
<keyword evidence="3 8" id="KW-0324">Glycolysis</keyword>
<evidence type="ECO:0000313" key="11">
    <source>
        <dbReference type="Proteomes" id="UP000355283"/>
    </source>
</evidence>
<evidence type="ECO:0000313" key="10">
    <source>
        <dbReference type="EMBL" id="TFJ83897.1"/>
    </source>
</evidence>
<gene>
    <name evidence="10" type="ORF">NSK_004994</name>
</gene>
<dbReference type="InterPro" id="IPR001345">
    <property type="entry name" value="PG/BPGM_mutase_AS"/>
</dbReference>
<evidence type="ECO:0000256" key="3">
    <source>
        <dbReference type="ARBA" id="ARBA00023152"/>
    </source>
</evidence>
<feature type="binding site" evidence="6">
    <location>
        <position position="116"/>
    </location>
    <ligand>
        <name>substrate</name>
    </ligand>
</feature>
<dbReference type="SMART" id="SM00855">
    <property type="entry name" value="PGAM"/>
    <property type="match status" value="2"/>
</dbReference>
<dbReference type="AlphaFoldDB" id="A0A4D9D0F8"/>
<dbReference type="EC" id="5.4.2.11" evidence="8"/>
<dbReference type="NCBIfam" id="TIGR01258">
    <property type="entry name" value="pgm_1"/>
    <property type="match status" value="2"/>
</dbReference>
<evidence type="ECO:0000256" key="7">
    <source>
        <dbReference type="PIRSR" id="PIRSR613078-3"/>
    </source>
</evidence>
<feature type="active site" description="Tele-phosphohistidine intermediate" evidence="5">
    <location>
        <position position="65"/>
    </location>
</feature>
<dbReference type="GO" id="GO:0004619">
    <property type="term" value="F:phosphoglycerate mutase activity"/>
    <property type="evidence" value="ECO:0007669"/>
    <property type="project" value="UniProtKB-EC"/>
</dbReference>
<evidence type="ECO:0000256" key="8">
    <source>
        <dbReference type="RuleBase" id="RU004511"/>
    </source>
</evidence>
<dbReference type="GO" id="GO:0006096">
    <property type="term" value="P:glycolytic process"/>
    <property type="evidence" value="ECO:0007669"/>
    <property type="project" value="UniProtKB-KW"/>
</dbReference>
<proteinExistence type="inferred from homology"/>
<evidence type="ECO:0000256" key="5">
    <source>
        <dbReference type="PIRSR" id="PIRSR613078-1"/>
    </source>
</evidence>
<sequence length="758" mass="84337">MMAPHRVHGVDSMWNSLHHGINTTFVSEIEDDVFAGSNSWAKKVYRALNAATKRKEPGTLIMIRHGESMLNYNKTFTGWIDADLNERGIRETEHSARLLMERGYEIDVTYTSRLKRAIRSSWILMTELGQIYRPVYKSWRLNERMYGALEGMSKPGLAEELGEEVVQAFRTGLTTTPPPMTPDHPHWHMHEKKYADVKPEEIPVTESLQDTMERTLPLWESRILPDLRSGRTVMIVAHANSLRGIVKHIDNLNQTEIQSVAIPNGIPLVYKFDKNMVPIEQEGAVSPLTGEFLEKKGLLRAALAKEAELAASVPGYSTDGGGFRGNANLPVMDARLRGLAKLSEARQLIAATSLGVTPPLAPLPQAVPATRVAYPRLVVPKAASSPPSAGAPGAKDPQEHDQIIVIMRHGKTEYNKLGVFTGWEDAPLANEGRIEARNAGKLLKRHGIELDVVYTSWLSRAIETAWLIVDELDCLWVPIVKSWRLNERHYGALTGLSKKMIAQRHGEAKFKRWRRSYATRPPEVSSFSSHYPGNDDRYVKYAEDMRVSVRETLIRSLSDMRVKIHRKFPKAESLKDCMSRTIPFYTDHIVPQSVAKGKTVLIASSENAIRGLFMHLCDIPADRIAEVEIPTGLPLVYNIRKRCIQLLETGFENPQDPLGHLNFGSSPELLFQPCNAERDTECFLGADGKSYRYDPLIRLGEAERRNLEEEMMAEAEEKASSKPSSGLPSPSSTSSAPAAAASAKAAAAAPRPTAPASV</sequence>
<evidence type="ECO:0000256" key="4">
    <source>
        <dbReference type="ARBA" id="ARBA00023235"/>
    </source>
</evidence>
<dbReference type="EMBL" id="SDOX01000021">
    <property type="protein sequence ID" value="TFJ83897.1"/>
    <property type="molecule type" value="Genomic_DNA"/>
</dbReference>
<feature type="binding site" evidence="6">
    <location>
        <begin position="143"/>
        <end position="146"/>
    </location>
    <ligand>
        <name>substrate</name>
    </ligand>
</feature>
<feature type="site" description="Transition state stabilizer" evidence="7">
    <location>
        <position position="238"/>
    </location>
</feature>
<evidence type="ECO:0000256" key="9">
    <source>
        <dbReference type="SAM" id="MobiDB-lite"/>
    </source>
</evidence>
<keyword evidence="11" id="KW-1185">Reference proteome</keyword>
<dbReference type="InterPro" id="IPR013078">
    <property type="entry name" value="His_Pase_superF_clade-1"/>
</dbReference>
<evidence type="ECO:0000256" key="6">
    <source>
        <dbReference type="PIRSR" id="PIRSR613078-2"/>
    </source>
</evidence>
<dbReference type="CDD" id="cd07067">
    <property type="entry name" value="HP_PGM_like"/>
    <property type="match status" value="2"/>
</dbReference>
<dbReference type="Pfam" id="PF00300">
    <property type="entry name" value="His_Phos_1"/>
    <property type="match status" value="2"/>
</dbReference>
<feature type="compositionally biased region" description="Low complexity" evidence="9">
    <location>
        <begin position="721"/>
        <end position="758"/>
    </location>
</feature>
<feature type="active site" description="Proton donor/acceptor" evidence="5">
    <location>
        <position position="143"/>
    </location>
</feature>
<dbReference type="SUPFAM" id="SSF53254">
    <property type="entry name" value="Phosphoglycerate mutase-like"/>
    <property type="match status" value="2"/>
</dbReference>
<accession>A0A4D9D0F8</accession>
<dbReference type="InterPro" id="IPR029033">
    <property type="entry name" value="His_PPase_superfam"/>
</dbReference>
<dbReference type="PANTHER" id="PTHR11931">
    <property type="entry name" value="PHOSPHOGLYCERATE MUTASE"/>
    <property type="match status" value="1"/>
</dbReference>
<reference evidence="10 11" key="1">
    <citation type="submission" date="2019-01" db="EMBL/GenBank/DDBJ databases">
        <title>Nuclear Genome Assembly of the Microalgal Biofuel strain Nannochloropsis salina CCMP1776.</title>
        <authorList>
            <person name="Hovde B."/>
        </authorList>
    </citation>
    <scope>NUCLEOTIDE SEQUENCE [LARGE SCALE GENOMIC DNA]</scope>
    <source>
        <strain evidence="10 11">CCMP1776</strain>
    </source>
</reference>
<organism evidence="10 11">
    <name type="scientific">Nannochloropsis salina CCMP1776</name>
    <dbReference type="NCBI Taxonomy" id="1027361"/>
    <lineage>
        <taxon>Eukaryota</taxon>
        <taxon>Sar</taxon>
        <taxon>Stramenopiles</taxon>
        <taxon>Ochrophyta</taxon>
        <taxon>Eustigmatophyceae</taxon>
        <taxon>Eustigmatales</taxon>
        <taxon>Monodopsidaceae</taxon>
        <taxon>Microchloropsis</taxon>
        <taxon>Microchloropsis salina</taxon>
    </lineage>
</organism>
<comment type="catalytic activity">
    <reaction evidence="1 8">
        <text>(2R)-2-phosphoglycerate = (2R)-3-phosphoglycerate</text>
        <dbReference type="Rhea" id="RHEA:15901"/>
        <dbReference type="ChEBI" id="CHEBI:58272"/>
        <dbReference type="ChEBI" id="CHEBI:58289"/>
        <dbReference type="EC" id="5.4.2.11"/>
    </reaction>
</comment>
<dbReference type="Gene3D" id="3.40.50.1240">
    <property type="entry name" value="Phosphoglycerate mutase-like"/>
    <property type="match status" value="2"/>
</dbReference>
<feature type="binding site" evidence="6">
    <location>
        <begin position="64"/>
        <end position="71"/>
    </location>
    <ligand>
        <name>substrate</name>
    </ligand>
</feature>
<keyword evidence="4 8" id="KW-0413">Isomerase</keyword>
<comment type="caution">
    <text evidence="10">The sequence shown here is derived from an EMBL/GenBank/DDBJ whole genome shotgun (WGS) entry which is preliminary data.</text>
</comment>
<dbReference type="HAMAP" id="MF_01039">
    <property type="entry name" value="PGAM_GpmA"/>
    <property type="match status" value="2"/>
</dbReference>
<evidence type="ECO:0000256" key="2">
    <source>
        <dbReference type="ARBA" id="ARBA00006717"/>
    </source>
</evidence>
<feature type="binding site" evidence="6">
    <location>
        <begin position="77"/>
        <end position="78"/>
    </location>
    <ligand>
        <name>substrate</name>
    </ligand>
</feature>
<feature type="binding site" evidence="6">
    <location>
        <position position="154"/>
    </location>
    <ligand>
        <name>substrate</name>
    </ligand>
</feature>